<dbReference type="Proteomes" id="UP001201812">
    <property type="component" value="Unassembled WGS sequence"/>
</dbReference>
<reference evidence="2" key="1">
    <citation type="submission" date="2022-01" db="EMBL/GenBank/DDBJ databases">
        <title>Genome Sequence Resource for Two Populations of Ditylenchus destructor, the Migratory Endoparasitic Phytonematode.</title>
        <authorList>
            <person name="Zhang H."/>
            <person name="Lin R."/>
            <person name="Xie B."/>
        </authorList>
    </citation>
    <scope>NUCLEOTIDE SEQUENCE</scope>
    <source>
        <strain evidence="2">BazhouSP</strain>
    </source>
</reference>
<keyword evidence="3" id="KW-1185">Reference proteome</keyword>
<accession>A0AAD4NBD9</accession>
<evidence type="ECO:0000256" key="1">
    <source>
        <dbReference type="SAM" id="MobiDB-lite"/>
    </source>
</evidence>
<feature type="compositionally biased region" description="Basic and acidic residues" evidence="1">
    <location>
        <begin position="349"/>
        <end position="358"/>
    </location>
</feature>
<dbReference type="EMBL" id="JAKKPZ010000008">
    <property type="protein sequence ID" value="KAI1718210.1"/>
    <property type="molecule type" value="Genomic_DNA"/>
</dbReference>
<evidence type="ECO:0008006" key="4">
    <source>
        <dbReference type="Google" id="ProtNLM"/>
    </source>
</evidence>
<organism evidence="2 3">
    <name type="scientific">Ditylenchus destructor</name>
    <dbReference type="NCBI Taxonomy" id="166010"/>
    <lineage>
        <taxon>Eukaryota</taxon>
        <taxon>Metazoa</taxon>
        <taxon>Ecdysozoa</taxon>
        <taxon>Nematoda</taxon>
        <taxon>Chromadorea</taxon>
        <taxon>Rhabditida</taxon>
        <taxon>Tylenchina</taxon>
        <taxon>Tylenchomorpha</taxon>
        <taxon>Sphaerularioidea</taxon>
        <taxon>Anguinidae</taxon>
        <taxon>Anguininae</taxon>
        <taxon>Ditylenchus</taxon>
    </lineage>
</organism>
<comment type="caution">
    <text evidence="2">The sequence shown here is derived from an EMBL/GenBank/DDBJ whole genome shotgun (WGS) entry which is preliminary data.</text>
</comment>
<dbReference type="AlphaFoldDB" id="A0AAD4NBD9"/>
<evidence type="ECO:0000313" key="2">
    <source>
        <dbReference type="EMBL" id="KAI1718210.1"/>
    </source>
</evidence>
<protein>
    <recommendedName>
        <fullName evidence="4">F-box domain-containing protein</fullName>
    </recommendedName>
</protein>
<evidence type="ECO:0000313" key="3">
    <source>
        <dbReference type="Proteomes" id="UP001201812"/>
    </source>
</evidence>
<feature type="compositionally biased region" description="Polar residues" evidence="1">
    <location>
        <begin position="318"/>
        <end position="341"/>
    </location>
</feature>
<feature type="region of interest" description="Disordered" evidence="1">
    <location>
        <begin position="289"/>
        <end position="378"/>
    </location>
</feature>
<sequence length="392" mass="45510">MAPVLSTQAILAHTFRDILSLFSRRSLFKLLGTCRIFRNIISNEFPSSPYLRFDHLYYANGLWTIRDYSPLLEVDVPSLSMPYLRFHDILIIVDKSEIDFLLSICHVWHDRNLTIICNAEFTPIKEFAVLIATCRSLTLSAYGCLSMLQYLLNGKCKQLVIRDRENDPTVLFPFEDVAEFLFNAKQEPNDRKLKIGARPFPELERFSQFACAAKQKFEQANIPLKFSFAITIRNYDNKLIPEDFMVHNSNIKQSMRLRSWNDGLELKTPLKILNNNNNGFYDEEYNDISEDDLGGKKSPKNYRDIPYSTTKSPEELSENNFRKQTNHQTLTTESVRTSNSEKPVHQTKRAAEKKEGKIEQTSTSEDLEKSDNETNLGTPLWMVAYPQRRIHR</sequence>
<gene>
    <name evidence="2" type="ORF">DdX_06629</name>
</gene>
<proteinExistence type="predicted"/>
<name>A0AAD4NBD9_9BILA</name>